<dbReference type="PANTHER" id="PTHR13500:SF0">
    <property type="entry name" value="NUCLEOLAR PRE-RIBOSOMAL-ASSOCIATED PROTEIN 1"/>
    <property type="match status" value="1"/>
</dbReference>
<feature type="domain" description="URB1 C-terminal" evidence="3">
    <location>
        <begin position="880"/>
        <end position="1073"/>
    </location>
</feature>
<gene>
    <name evidence="5" type="ORF">ColLi_01765</name>
</gene>
<feature type="region of interest" description="Disordered" evidence="1">
    <location>
        <begin position="1"/>
        <end position="20"/>
    </location>
</feature>
<dbReference type="GO" id="GO:0005730">
    <property type="term" value="C:nucleolus"/>
    <property type="evidence" value="ECO:0007669"/>
    <property type="project" value="TreeGrafter"/>
</dbReference>
<dbReference type="GO" id="GO:0000466">
    <property type="term" value="P:maturation of 5.8S rRNA from tricistronic rRNA transcript (SSU-rRNA, 5.8S rRNA, LSU-rRNA)"/>
    <property type="evidence" value="ECO:0007669"/>
    <property type="project" value="TreeGrafter"/>
</dbReference>
<accession>A0AA37LP85</accession>
<evidence type="ECO:0000259" key="3">
    <source>
        <dbReference type="Pfam" id="PF16201"/>
    </source>
</evidence>
<evidence type="ECO:0000259" key="2">
    <source>
        <dbReference type="Pfam" id="PF11707"/>
    </source>
</evidence>
<name>A0AA37LP85_9PEZI</name>
<dbReference type="GO" id="GO:0000463">
    <property type="term" value="P:maturation of LSU-rRNA from tricistronic rRNA transcript (SSU-rRNA, 5.8S rRNA, LSU-rRNA)"/>
    <property type="evidence" value="ECO:0007669"/>
    <property type="project" value="TreeGrafter"/>
</dbReference>
<dbReference type="InterPro" id="IPR016024">
    <property type="entry name" value="ARM-type_fold"/>
</dbReference>
<evidence type="ECO:0000313" key="5">
    <source>
        <dbReference type="EMBL" id="GJC78927.1"/>
    </source>
</evidence>
<dbReference type="SUPFAM" id="SSF48371">
    <property type="entry name" value="ARM repeat"/>
    <property type="match status" value="1"/>
</dbReference>
<feature type="domain" description="URB1 N-terminal" evidence="2">
    <location>
        <begin position="98"/>
        <end position="436"/>
    </location>
</feature>
<dbReference type="EMBL" id="BPPX01000003">
    <property type="protein sequence ID" value="GJC78927.1"/>
    <property type="molecule type" value="Genomic_DNA"/>
</dbReference>
<evidence type="ECO:0000259" key="4">
    <source>
        <dbReference type="Pfam" id="PF26140"/>
    </source>
</evidence>
<comment type="caution">
    <text evidence="5">The sequence shown here is derived from an EMBL/GenBank/DDBJ whole genome shotgun (WGS) entry which is preliminary data.</text>
</comment>
<dbReference type="InterPro" id="IPR059018">
    <property type="entry name" value="HEAT_URB1"/>
</dbReference>
<protein>
    <recommendedName>
        <fullName evidence="7">Ribosome biogenesis protein Urb1</fullName>
    </recommendedName>
</protein>
<reference evidence="5 6" key="1">
    <citation type="submission" date="2021-07" db="EMBL/GenBank/DDBJ databases">
        <title>Genome data of Colletotrichum spaethianum.</title>
        <authorList>
            <person name="Utami Y.D."/>
            <person name="Hiruma K."/>
        </authorList>
    </citation>
    <scope>NUCLEOTIDE SEQUENCE [LARGE SCALE GENOMIC DNA]</scope>
    <source>
        <strain evidence="5 6">MAFF 242679</strain>
    </source>
</reference>
<sequence length="1138" mass="127335">MPKRPSRGLEGADASRKRQKVVHEAPTFEEVNHSRHLQQLLTFDQDQKRARHGIQSLKVFLDGFNSGDGDNKDRFTTLREYLDAARPRDTSGDAVHLGDIMETWSYSAQINNEAMMSAVPAVLALLLQVASQTLELLPHALDIARTLLQERQLKLIARCLSAPKGSGYIISPTLRLVREIVTLDGGALARRLREELGDSASRGADGEKSGVEDPSKPSVRTNAIKLFLSCLKFLPAEAKKEMLMLKEVFSHLTFLLKDDPPFLILEMLAALKKHVLLDDKLPREVKFRAFNTKTLDRLAGLYGYRHDVEGDDQPSVREVVHEFLLYACTTPGAGVLYSGTGLYPKELEDEAAQDVKSLDDYGLERVAWMDKYKDEIVVANFVLSEFIQKLRPWSSLKHSELIVAIFQAAPELVASYFLNNKSFTFEPKLSMTWIGYAAFLFNTVNLPLPPHYGPTTGYRRVPPPTSILLDNIMPLPLKQRDLVRCLSSKSTLVSFFAIRILVLALQKLEAALKMHREAAESSKSTWEMATRKLIDEFCQKIPDMKEVTKCYKAMAEENVLQREAASRLLLLYYEVIPQVALRANFDVSPFLVNSLTRLDNRAEEPQNQALALMELENLIAIAGYSPGMRWFAKTEGLAASPFVALLKFYVENAQGRSKLKEVLQSVAVQHQLVLQQTGLTPLLRAARELRKGGKSRNPVLIWEYLDNCAGRCAASPLKYVDLMQETVTEGQDESSASLILATTVEQLPFVADKATNKKDLELLSKFLTVFLSGAQTKGETPAVISAFANKMTEILAGRAPAIVPEADDTLLEGEVEEESASEDMGTVSQRQRPAIVNGELDDSSLEAILDVPFGPDDDNSALLKWNSKSVEDLIDEGYAAALIRLLWSEHASIRQEALTNIMKMAAKFKESTYEEKDQIWLLLSELAESSRVLVTRGPIASPLVSFAISALEVLKNPLHCLYPKVNSFLTRGPVWQHDKVPLAHDILHGAPSDDDRYYTEVSWLLAYLLEGLRTPADLAVYHQKKWFEKVFALAGNPYMRANLRTRILRVLWRATCIEGGSTTLATRFGIVSWLEAQEARCDGGGGDASAEDKVERIDADSRETRRLYRALRRRVWETCDQERVGEWSRKGIPSALEA</sequence>
<proteinExistence type="predicted"/>
<organism evidence="5 6">
    <name type="scientific">Colletotrichum liriopes</name>
    <dbReference type="NCBI Taxonomy" id="708192"/>
    <lineage>
        <taxon>Eukaryota</taxon>
        <taxon>Fungi</taxon>
        <taxon>Dikarya</taxon>
        <taxon>Ascomycota</taxon>
        <taxon>Pezizomycotina</taxon>
        <taxon>Sordariomycetes</taxon>
        <taxon>Hypocreomycetidae</taxon>
        <taxon>Glomerellales</taxon>
        <taxon>Glomerellaceae</taxon>
        <taxon>Colletotrichum</taxon>
        <taxon>Colletotrichum spaethianum species complex</taxon>
    </lineage>
</organism>
<dbReference type="Pfam" id="PF26140">
    <property type="entry name" value="HEAT_URB1"/>
    <property type="match status" value="1"/>
</dbReference>
<evidence type="ECO:0000256" key="1">
    <source>
        <dbReference type="SAM" id="MobiDB-lite"/>
    </source>
</evidence>
<dbReference type="PANTHER" id="PTHR13500">
    <property type="entry name" value="NUCLEOLAR PRERIBOSOMAL-ASSOCIATED PROTEIN 1"/>
    <property type="match status" value="1"/>
</dbReference>
<dbReference type="Proteomes" id="UP001055172">
    <property type="component" value="Unassembled WGS sequence"/>
</dbReference>
<dbReference type="InterPro" id="IPR039844">
    <property type="entry name" value="URB1"/>
</dbReference>
<evidence type="ECO:0008006" key="7">
    <source>
        <dbReference type="Google" id="ProtNLM"/>
    </source>
</evidence>
<dbReference type="Pfam" id="PF11707">
    <property type="entry name" value="Npa1"/>
    <property type="match status" value="1"/>
</dbReference>
<keyword evidence="6" id="KW-1185">Reference proteome</keyword>
<evidence type="ECO:0000313" key="6">
    <source>
        <dbReference type="Proteomes" id="UP001055172"/>
    </source>
</evidence>
<feature type="domain" description="URB1 central HEAT repeat" evidence="4">
    <location>
        <begin position="625"/>
        <end position="793"/>
    </location>
</feature>
<dbReference type="InterPro" id="IPR032436">
    <property type="entry name" value="URB1_C"/>
</dbReference>
<dbReference type="InterPro" id="IPR021714">
    <property type="entry name" value="URB1_N"/>
</dbReference>
<dbReference type="Pfam" id="PF16201">
    <property type="entry name" value="NopRA1"/>
    <property type="match status" value="1"/>
</dbReference>
<dbReference type="AlphaFoldDB" id="A0AA37LP85"/>